<organism evidence="2">
    <name type="scientific">Klosneuvirus KNV1</name>
    <dbReference type="NCBI Taxonomy" id="1977640"/>
    <lineage>
        <taxon>Viruses</taxon>
        <taxon>Varidnaviria</taxon>
        <taxon>Bamfordvirae</taxon>
        <taxon>Nucleocytoviricota</taxon>
        <taxon>Megaviricetes</taxon>
        <taxon>Imitervirales</taxon>
        <taxon>Mimiviridae</taxon>
        <taxon>Klosneuvirinae</taxon>
        <taxon>Klosneuvirus</taxon>
    </lineage>
</organism>
<name>A0A1V0SJQ0_9VIRU</name>
<keyword evidence="1" id="KW-0812">Transmembrane</keyword>
<keyword evidence="1" id="KW-1133">Transmembrane helix</keyword>
<evidence type="ECO:0000313" key="2">
    <source>
        <dbReference type="EMBL" id="ARF11959.1"/>
    </source>
</evidence>
<accession>A0A1V0SJQ0</accession>
<gene>
    <name evidence="2" type="ORF">Klosneuvirus_3_94</name>
</gene>
<dbReference type="EMBL" id="KY684110">
    <property type="protein sequence ID" value="ARF11959.1"/>
    <property type="molecule type" value="Genomic_DNA"/>
</dbReference>
<reference evidence="2" key="1">
    <citation type="journal article" date="2017" name="Science">
        <title>Giant viruses with an expanded complement of translation system components.</title>
        <authorList>
            <person name="Schulz F."/>
            <person name="Yutin N."/>
            <person name="Ivanova N.N."/>
            <person name="Ortega D.R."/>
            <person name="Lee T.K."/>
            <person name="Vierheilig J."/>
            <person name="Daims H."/>
            <person name="Horn M."/>
            <person name="Wagner M."/>
            <person name="Jensen G.J."/>
            <person name="Kyrpides N.C."/>
            <person name="Koonin E.V."/>
            <person name="Woyke T."/>
        </authorList>
    </citation>
    <scope>NUCLEOTIDE SEQUENCE</scope>
    <source>
        <strain evidence="2">KNV1</strain>
    </source>
</reference>
<feature type="transmembrane region" description="Helical" evidence="1">
    <location>
        <begin position="21"/>
        <end position="51"/>
    </location>
</feature>
<sequence length="74" mass="8845">MKPDYIKVGWDMLMLYQKVYLECLVGLTVVSFFFMTYPELFLVGLVLYLSYMYAYEAQVRLFVVLETIGVMRYE</sequence>
<proteinExistence type="predicted"/>
<keyword evidence="1" id="KW-0472">Membrane</keyword>
<protein>
    <submittedName>
        <fullName evidence="2">Uncharacterized protein</fullName>
    </submittedName>
</protein>
<evidence type="ECO:0000256" key="1">
    <source>
        <dbReference type="SAM" id="Phobius"/>
    </source>
</evidence>